<dbReference type="STRING" id="481446.NIT7645_00633"/>
<dbReference type="Pfam" id="PF05036">
    <property type="entry name" value="SPOR"/>
    <property type="match status" value="1"/>
</dbReference>
<dbReference type="InterPro" id="IPR036680">
    <property type="entry name" value="SPOR-like_sf"/>
</dbReference>
<organism evidence="2 3">
    <name type="scientific">Phaeobacter italicus</name>
    <dbReference type="NCBI Taxonomy" id="481446"/>
    <lineage>
        <taxon>Bacteria</taxon>
        <taxon>Pseudomonadati</taxon>
        <taxon>Pseudomonadota</taxon>
        <taxon>Alphaproteobacteria</taxon>
        <taxon>Rhodobacterales</taxon>
        <taxon>Roseobacteraceae</taxon>
        <taxon>Phaeobacter</taxon>
    </lineage>
</organism>
<name>A0A0H5D1W7_9RHOB</name>
<evidence type="ECO:0000259" key="1">
    <source>
        <dbReference type="Pfam" id="PF05036"/>
    </source>
</evidence>
<dbReference type="AlphaFoldDB" id="A0A0H5D1W7"/>
<reference evidence="3" key="1">
    <citation type="submission" date="2015-05" db="EMBL/GenBank/DDBJ databases">
        <authorList>
            <person name="Rodrigo-Torres Lidia"/>
            <person name="Arahal R.David."/>
        </authorList>
    </citation>
    <scope>NUCLEOTIDE SEQUENCE [LARGE SCALE GENOMIC DNA]</scope>
    <source>
        <strain evidence="3">CECT 7321</strain>
    </source>
</reference>
<sequence length="54" mass="5921">MRNAGLIPTVLEQSSNGKPFWRVLVGPAQTKSERSQLLRSVKDVGFSDAYAVTN</sequence>
<protein>
    <submittedName>
        <fullName evidence="2">Sporulation related domain protein</fullName>
    </submittedName>
</protein>
<gene>
    <name evidence="2" type="ORF">NIT7321_01550</name>
</gene>
<evidence type="ECO:0000313" key="3">
    <source>
        <dbReference type="Proteomes" id="UP000043764"/>
    </source>
</evidence>
<dbReference type="Gene3D" id="3.30.70.1070">
    <property type="entry name" value="Sporulation related repeat"/>
    <property type="match status" value="1"/>
</dbReference>
<dbReference type="Proteomes" id="UP000043764">
    <property type="component" value="Unassembled WGS sequence"/>
</dbReference>
<dbReference type="SUPFAM" id="SSF110997">
    <property type="entry name" value="Sporulation related repeat"/>
    <property type="match status" value="1"/>
</dbReference>
<dbReference type="GO" id="GO:0042834">
    <property type="term" value="F:peptidoglycan binding"/>
    <property type="evidence" value="ECO:0007669"/>
    <property type="project" value="InterPro"/>
</dbReference>
<keyword evidence="3" id="KW-1185">Reference proteome</keyword>
<dbReference type="InterPro" id="IPR007730">
    <property type="entry name" value="SPOR-like_dom"/>
</dbReference>
<evidence type="ECO:0000313" key="2">
    <source>
        <dbReference type="EMBL" id="CRL10703.1"/>
    </source>
</evidence>
<proteinExistence type="predicted"/>
<feature type="domain" description="SPOR" evidence="1">
    <location>
        <begin position="2"/>
        <end position="53"/>
    </location>
</feature>
<dbReference type="EMBL" id="CVRL01000013">
    <property type="protein sequence ID" value="CRL10703.1"/>
    <property type="molecule type" value="Genomic_DNA"/>
</dbReference>
<accession>A0A0H5D1W7</accession>